<dbReference type="Pfam" id="PF05383">
    <property type="entry name" value="La"/>
    <property type="match status" value="1"/>
</dbReference>
<feature type="region of interest" description="Disordered" evidence="3">
    <location>
        <begin position="599"/>
        <end position="630"/>
    </location>
</feature>
<feature type="compositionally biased region" description="Polar residues" evidence="3">
    <location>
        <begin position="137"/>
        <end position="147"/>
    </location>
</feature>
<reference evidence="5" key="1">
    <citation type="submission" date="2022-05" db="EMBL/GenBank/DDBJ databases">
        <title>The Musa troglodytarum L. genome provides insights into the mechanism of non-climacteric behaviour and enrichment of carotenoids.</title>
        <authorList>
            <person name="Wang J."/>
        </authorList>
    </citation>
    <scope>NUCLEOTIDE SEQUENCE</scope>
    <source>
        <tissue evidence="5">Leaf</tissue>
    </source>
</reference>
<proteinExistence type="predicted"/>
<feature type="compositionally biased region" description="Low complexity" evidence="3">
    <location>
        <begin position="221"/>
        <end position="231"/>
    </location>
</feature>
<dbReference type="GO" id="GO:0000339">
    <property type="term" value="F:RNA cap binding"/>
    <property type="evidence" value="ECO:0007669"/>
    <property type="project" value="InterPro"/>
</dbReference>
<dbReference type="SUPFAM" id="SSF46785">
    <property type="entry name" value="Winged helix' DNA-binding domain"/>
    <property type="match status" value="1"/>
</dbReference>
<feature type="domain" description="HTH La-type RNA-binding" evidence="4">
    <location>
        <begin position="434"/>
        <end position="523"/>
    </location>
</feature>
<evidence type="ECO:0000259" key="4">
    <source>
        <dbReference type="PROSITE" id="PS50961"/>
    </source>
</evidence>
<feature type="compositionally biased region" description="Basic residues" evidence="3">
    <location>
        <begin position="232"/>
        <end position="242"/>
    </location>
</feature>
<feature type="region of interest" description="Disordered" evidence="3">
    <location>
        <begin position="310"/>
        <end position="340"/>
    </location>
</feature>
<evidence type="ECO:0000256" key="2">
    <source>
        <dbReference type="PROSITE-ProRule" id="PRU00332"/>
    </source>
</evidence>
<dbReference type="Proteomes" id="UP001055439">
    <property type="component" value="Chromosome 8"/>
</dbReference>
<dbReference type="GO" id="GO:0048255">
    <property type="term" value="P:mRNA stabilization"/>
    <property type="evidence" value="ECO:0007669"/>
    <property type="project" value="InterPro"/>
</dbReference>
<evidence type="ECO:0000256" key="3">
    <source>
        <dbReference type="SAM" id="MobiDB-lite"/>
    </source>
</evidence>
<dbReference type="SMART" id="SM00715">
    <property type="entry name" value="LA"/>
    <property type="match status" value="1"/>
</dbReference>
<dbReference type="InterPro" id="IPR006630">
    <property type="entry name" value="La_HTH"/>
</dbReference>
<dbReference type="PANTHER" id="PTHR22792">
    <property type="entry name" value="LUPUS LA PROTEIN-RELATED"/>
    <property type="match status" value="1"/>
</dbReference>
<dbReference type="InterPro" id="IPR006607">
    <property type="entry name" value="DM15"/>
</dbReference>
<feature type="region of interest" description="Disordered" evidence="3">
    <location>
        <begin position="221"/>
        <end position="242"/>
    </location>
</feature>
<dbReference type="OrthoDB" id="340227at2759"/>
<dbReference type="InterPro" id="IPR036390">
    <property type="entry name" value="WH_DNA-bd_sf"/>
</dbReference>
<dbReference type="AlphaFoldDB" id="A0A9E7H9G3"/>
<evidence type="ECO:0000313" key="6">
    <source>
        <dbReference type="Proteomes" id="UP001055439"/>
    </source>
</evidence>
<dbReference type="PROSITE" id="PS50961">
    <property type="entry name" value="HTH_LA"/>
    <property type="match status" value="1"/>
</dbReference>
<organism evidence="5 6">
    <name type="scientific">Musa troglodytarum</name>
    <name type="common">fe'i banana</name>
    <dbReference type="NCBI Taxonomy" id="320322"/>
    <lineage>
        <taxon>Eukaryota</taxon>
        <taxon>Viridiplantae</taxon>
        <taxon>Streptophyta</taxon>
        <taxon>Embryophyta</taxon>
        <taxon>Tracheophyta</taxon>
        <taxon>Spermatophyta</taxon>
        <taxon>Magnoliopsida</taxon>
        <taxon>Liliopsida</taxon>
        <taxon>Zingiberales</taxon>
        <taxon>Musaceae</taxon>
        <taxon>Musa</taxon>
    </lineage>
</organism>
<dbReference type="SMART" id="SM00684">
    <property type="entry name" value="DM15"/>
    <property type="match status" value="3"/>
</dbReference>
<dbReference type="PANTHER" id="PTHR22792:SF101">
    <property type="entry name" value="LA-RELATED PROTEIN 1A"/>
    <property type="match status" value="1"/>
</dbReference>
<dbReference type="Gene3D" id="1.10.10.10">
    <property type="entry name" value="Winged helix-like DNA-binding domain superfamily/Winged helix DNA-binding domain"/>
    <property type="match status" value="1"/>
</dbReference>
<keyword evidence="1 2" id="KW-0694">RNA-binding</keyword>
<evidence type="ECO:0000256" key="1">
    <source>
        <dbReference type="ARBA" id="ARBA00022884"/>
    </source>
</evidence>
<evidence type="ECO:0000313" key="5">
    <source>
        <dbReference type="EMBL" id="URE30176.1"/>
    </source>
</evidence>
<accession>A0A9E7H9G3</accession>
<dbReference type="InterPro" id="IPR036388">
    <property type="entry name" value="WH-like_DNA-bd_sf"/>
</dbReference>
<name>A0A9E7H9G3_9LILI</name>
<sequence>MRAANCQCPIASLSRSTPIPAYFARLHAILTAVALHPFPKTLIPPSFAVPLETLNLRYDSGTISGRAPTAGPHHPRCCALDARFCSEPFLISFGFDLPQAYILATESGTAAPAEAAAVDPGEIVAHEAAPPLGVMTGRSSWRKTTATADGRKPGDPVMGAVSWPALGDATTKDSSDSTAKVAPSTVPPPMAVGNARSIPWDVPPPPPPLSVQGSMVMHKSSGFGSNNSSKHQPMHSNKHGRRRNALVNGGPPFPVPLMYQQQPGQPVLYPVFQPSTLIAHDHAYQTCCAPFPNGQSHIVKSGESHIPVIVSTSQSGGSDGNRKFPPPPRGDPNNWRPGVGYGGRPYNVREPPKNLNQAWNNQWTFGPRDNINMPQGFGPRTFVRPVPQFVVPTPGFIHGPGPPPPMYYVSAAPFEVMCGPHFSSHPTPVYPNLTPEMAALRSNIVKQIEYYFSDENLQKDPYLISLLDEQGWVSISKIADFKRVKKMTTNIPLILYALWSSSLVEVQDDKIRRRGDWSKWIQASAHSIVSTQPQSTESQPPARMEGIDNDETYGLCISHTSKNSKARCEYQDEYSNPTNCCKKETNNCSECGTRNVFASDEKTNGDSNNNSKEVKSSLISEAGQRDSSGGCSCMLSNDSTGSDVDANIKFGDSVSFRNSEEKVNSSGDLKLEKKTFPTDVSSGTSGTESLDCDKGFLDESVICNAQSTFMLDEELELEQRTNEMEHLSVHKSGISMNYAAMYHCCTSQYCFGEQIGKGMALNTSGTSKSIPHAAEEDEMDINDQDVNKLVIVTQDISVGKDDGANSGQPETISNELASAISDGLYFYEQVVLFFLSLYLKFHKKCLSDRKRLGIGCSEEMNTLYRFWSYFLRDMFNKSMYDEFHKLAIEDAAAMYNYGLECLFRFYSYGLEKHFREDLYDDFEHLTLEFYEKGNLYGLEKYWAFHHFREDRGSSEPLWKHPELERLLREEYCSLEDFRAKEKVSGKECSSSCRSGGEVTP</sequence>
<dbReference type="Pfam" id="PF21071">
    <property type="entry name" value="LARP1_HEAT"/>
    <property type="match status" value="1"/>
</dbReference>
<dbReference type="CDD" id="cd07323">
    <property type="entry name" value="LAM"/>
    <property type="match status" value="1"/>
</dbReference>
<feature type="region of interest" description="Disordered" evidence="3">
    <location>
        <begin position="134"/>
        <end position="189"/>
    </location>
</feature>
<protein>
    <submittedName>
        <fullName evidence="5">La domain containing protein</fullName>
    </submittedName>
</protein>
<dbReference type="EMBL" id="CP097510">
    <property type="protein sequence ID" value="URE30176.1"/>
    <property type="molecule type" value="Genomic_DNA"/>
</dbReference>
<keyword evidence="6" id="KW-1185">Reference proteome</keyword>
<dbReference type="InterPro" id="IPR045180">
    <property type="entry name" value="La_dom_prot"/>
</dbReference>
<gene>
    <name evidence="5" type="ORF">MUK42_37272</name>
</gene>